<dbReference type="GO" id="GO:0003735">
    <property type="term" value="F:structural constituent of ribosome"/>
    <property type="evidence" value="ECO:0007669"/>
    <property type="project" value="InterPro"/>
</dbReference>
<name>A0A8T4L5H1_9ARCH</name>
<comment type="caution">
    <text evidence="3">The sequence shown here is derived from an EMBL/GenBank/DDBJ whole genome shotgun (WGS) entry which is preliminary data.</text>
</comment>
<gene>
    <name evidence="3" type="ORF">J4215_05910</name>
</gene>
<protein>
    <submittedName>
        <fullName evidence="3">30S ribosomal protein S14</fullName>
    </submittedName>
</protein>
<dbReference type="NCBIfam" id="NF004424">
    <property type="entry name" value="PRK05766.1"/>
    <property type="match status" value="1"/>
</dbReference>
<dbReference type="GO" id="GO:0008270">
    <property type="term" value="F:zinc ion binding"/>
    <property type="evidence" value="ECO:0007669"/>
    <property type="project" value="InterPro"/>
</dbReference>
<dbReference type="PANTHER" id="PTHR12010">
    <property type="entry name" value="40S RIBOSOMAL PROTEIN S29"/>
    <property type="match status" value="1"/>
</dbReference>
<dbReference type="InterPro" id="IPR001209">
    <property type="entry name" value="Ribosomal_uS14"/>
</dbReference>
<evidence type="ECO:0000313" key="3">
    <source>
        <dbReference type="EMBL" id="MBS3062091.1"/>
    </source>
</evidence>
<dbReference type="GO" id="GO:0002181">
    <property type="term" value="P:cytoplasmic translation"/>
    <property type="evidence" value="ECO:0007669"/>
    <property type="project" value="TreeGrafter"/>
</dbReference>
<evidence type="ECO:0000256" key="2">
    <source>
        <dbReference type="ARBA" id="ARBA00023274"/>
    </source>
</evidence>
<keyword evidence="2" id="KW-0687">Ribonucleoprotein</keyword>
<dbReference type="GO" id="GO:0022627">
    <property type="term" value="C:cytosolic small ribosomal subunit"/>
    <property type="evidence" value="ECO:0007669"/>
    <property type="project" value="TreeGrafter"/>
</dbReference>
<sequence length="61" mass="7236">MTNGDKKVDRHNQKKVRSPKLKEFHCRICGGGRGMIRKYGINLCRRCFKDYAEKLGFRKFD</sequence>
<dbReference type="InterPro" id="IPR039744">
    <property type="entry name" value="RIbosomal_uS14_euk_arc"/>
</dbReference>
<dbReference type="PANTHER" id="PTHR12010:SF2">
    <property type="entry name" value="40S RIBOSOMAL PROTEIN S29"/>
    <property type="match status" value="1"/>
</dbReference>
<dbReference type="Pfam" id="PF00253">
    <property type="entry name" value="Ribosomal_S14"/>
    <property type="match status" value="1"/>
</dbReference>
<reference evidence="3" key="1">
    <citation type="submission" date="2021-03" db="EMBL/GenBank/DDBJ databases">
        <authorList>
            <person name="Jaffe A."/>
        </authorList>
    </citation>
    <scope>NUCLEOTIDE SEQUENCE</scope>
    <source>
        <strain evidence="3">RIFCSPLOWO2_01_FULL_AR10_48_17</strain>
    </source>
</reference>
<dbReference type="InterPro" id="IPR043140">
    <property type="entry name" value="Ribosomal_uS14_sf"/>
</dbReference>
<accession>A0A8T4L5H1</accession>
<dbReference type="Gene3D" id="4.10.830.10">
    <property type="entry name" value="30s Ribosomal Protein S14, Chain N"/>
    <property type="match status" value="1"/>
</dbReference>
<evidence type="ECO:0000313" key="4">
    <source>
        <dbReference type="Proteomes" id="UP000675968"/>
    </source>
</evidence>
<proteinExistence type="predicted"/>
<dbReference type="EMBL" id="JAGVWC010000012">
    <property type="protein sequence ID" value="MBS3062091.1"/>
    <property type="molecule type" value="Genomic_DNA"/>
</dbReference>
<keyword evidence="1 3" id="KW-0689">Ribosomal protein</keyword>
<dbReference type="AlphaFoldDB" id="A0A8T4L5H1"/>
<evidence type="ECO:0000256" key="1">
    <source>
        <dbReference type="ARBA" id="ARBA00022980"/>
    </source>
</evidence>
<dbReference type="Proteomes" id="UP000675968">
    <property type="component" value="Unassembled WGS sequence"/>
</dbReference>
<organism evidence="3 4">
    <name type="scientific">Candidatus Iainarchaeum sp</name>
    <dbReference type="NCBI Taxonomy" id="3101447"/>
    <lineage>
        <taxon>Archaea</taxon>
        <taxon>Candidatus Iainarchaeota</taxon>
        <taxon>Candidatus Iainarchaeia</taxon>
        <taxon>Candidatus Iainarchaeales</taxon>
        <taxon>Candidatus Iainarchaeaceae</taxon>
        <taxon>Candidatus Iainarchaeum</taxon>
    </lineage>
</organism>
<reference evidence="3" key="2">
    <citation type="submission" date="2021-05" db="EMBL/GenBank/DDBJ databases">
        <title>Protein family content uncovers lineage relationships and bacterial pathway maintenance mechanisms in DPANN archaea.</title>
        <authorList>
            <person name="Castelle C.J."/>
            <person name="Meheust R."/>
            <person name="Jaffe A.L."/>
            <person name="Seitz K."/>
            <person name="Gong X."/>
            <person name="Baker B.J."/>
            <person name="Banfield J.F."/>
        </authorList>
    </citation>
    <scope>NUCLEOTIDE SEQUENCE</scope>
    <source>
        <strain evidence="3">RIFCSPLOWO2_01_FULL_AR10_48_17</strain>
    </source>
</reference>